<evidence type="ECO:0000313" key="2">
    <source>
        <dbReference type="Proteomes" id="UP001162029"/>
    </source>
</evidence>
<accession>A0AAV0VD45</accession>
<dbReference type="EMBL" id="CANTFM010002659">
    <property type="protein sequence ID" value="CAI5747011.1"/>
    <property type="molecule type" value="Genomic_DNA"/>
</dbReference>
<organism evidence="1 2">
    <name type="scientific">Peronospora destructor</name>
    <dbReference type="NCBI Taxonomy" id="86335"/>
    <lineage>
        <taxon>Eukaryota</taxon>
        <taxon>Sar</taxon>
        <taxon>Stramenopiles</taxon>
        <taxon>Oomycota</taxon>
        <taxon>Peronosporomycetes</taxon>
        <taxon>Peronosporales</taxon>
        <taxon>Peronosporaceae</taxon>
        <taxon>Peronospora</taxon>
    </lineage>
</organism>
<protein>
    <submittedName>
        <fullName evidence="1">Uncharacterized protein</fullName>
    </submittedName>
</protein>
<evidence type="ECO:0000313" key="1">
    <source>
        <dbReference type="EMBL" id="CAI5747011.1"/>
    </source>
</evidence>
<name>A0AAV0VD45_9STRA</name>
<reference evidence="1" key="1">
    <citation type="submission" date="2022-12" db="EMBL/GenBank/DDBJ databases">
        <authorList>
            <person name="Webb A."/>
        </authorList>
    </citation>
    <scope>NUCLEOTIDE SEQUENCE</scope>
    <source>
        <strain evidence="1">Pd1</strain>
    </source>
</reference>
<dbReference type="AlphaFoldDB" id="A0AAV0VD45"/>
<sequence>MARIEKILAIELGNEKTSLLALRMQKSRQEQFTQWMERDFTLESAEKMLLDGGVDKEVIKKIVDDYATFLKENIKDPQPRLLRVSEVSRVGSMKRMCCWKVVNMVARY</sequence>
<comment type="caution">
    <text evidence="1">The sequence shown here is derived from an EMBL/GenBank/DDBJ whole genome shotgun (WGS) entry which is preliminary data.</text>
</comment>
<proteinExistence type="predicted"/>
<keyword evidence="2" id="KW-1185">Reference proteome</keyword>
<dbReference type="Proteomes" id="UP001162029">
    <property type="component" value="Unassembled WGS sequence"/>
</dbReference>
<gene>
    <name evidence="1" type="ORF">PDE001_LOCUS11946</name>
</gene>